<dbReference type="Gene3D" id="2.60.40.4300">
    <property type="match status" value="2"/>
</dbReference>
<gene>
    <name evidence="3" type="ORF">LHCIRMBIA953_02235</name>
</gene>
<feature type="domain" description="Mucin binding" evidence="1">
    <location>
        <begin position="204"/>
        <end position="280"/>
    </location>
</feature>
<evidence type="ECO:0000313" key="4">
    <source>
        <dbReference type="Proteomes" id="UP000017243"/>
    </source>
</evidence>
<dbReference type="InterPro" id="IPR041558">
    <property type="entry name" value="MucBP_2"/>
</dbReference>
<dbReference type="Proteomes" id="UP000017243">
    <property type="component" value="Unassembled WGS sequence"/>
</dbReference>
<accession>U4QEQ1</accession>
<dbReference type="Pfam" id="PF17966">
    <property type="entry name" value="Muc_B2"/>
    <property type="match status" value="2"/>
</dbReference>
<reference evidence="3 4" key="1">
    <citation type="submission" date="2013-09" db="EMBL/GenBank/DDBJ databases">
        <title>Draft Genome Sequence of five Lactobacillus helveticus strains CIRM-BIA 101T, 103, 104, 951 and 953 isolated from milk product.</title>
        <authorList>
            <person name="Valence F."/>
            <person name="Chuat V."/>
            <person name="Ma L."/>
            <person name="Creno S."/>
            <person name="Falentin H."/>
            <person name="Lortal S."/>
            <person name="Bizet C."/>
            <person name="Clermont D."/>
            <person name="Loux V."/>
            <person name="Bouchier C."/>
            <person name="Cousin S."/>
        </authorList>
    </citation>
    <scope>NUCLEOTIDE SEQUENCE [LARGE SCALE GENOMIC DNA]</scope>
    <source>
        <strain evidence="3 4">CIRM-BIA 953</strain>
    </source>
</reference>
<comment type="caution">
    <text evidence="3">The sequence shown here is derived from an EMBL/GenBank/DDBJ whole genome shotgun (WGS) entry which is preliminary data.</text>
</comment>
<dbReference type="RefSeq" id="WP_023061751.1">
    <property type="nucleotide sequence ID" value="NZ_CBUH010000143.1"/>
</dbReference>
<dbReference type="AlphaFoldDB" id="U4QEQ1"/>
<protein>
    <submittedName>
        <fullName evidence="3">Mucus binding protein</fullName>
    </submittedName>
</protein>
<feature type="domain" description="Mub B2-like" evidence="2">
    <location>
        <begin position="102"/>
        <end position="197"/>
    </location>
</feature>
<dbReference type="InterPro" id="IPR041495">
    <property type="entry name" value="Mub_B2"/>
</dbReference>
<dbReference type="Gene3D" id="3.10.20.470">
    <property type="match status" value="2"/>
</dbReference>
<evidence type="ECO:0000259" key="2">
    <source>
        <dbReference type="Pfam" id="PF17966"/>
    </source>
</evidence>
<feature type="domain" description="Mub B2-like" evidence="2">
    <location>
        <begin position="295"/>
        <end position="388"/>
    </location>
</feature>
<sequence>MSKFTDMFNKSIRAEIEFIDLDNGEAKLDKVEGKGKQNAPIDYDPSDKIEEFTNEGYELASKDLDINGVKPTYDDDGHIYYIGFHHGTTVVDADHPAYGYSSDQLAMKVTQTVHYEGASTRTPIDSKLEMDVHKRLVVDRVNGEIIKDSHWQGKFSNFKLIATPIVPGFVADQAVVGGKAINVFHPNETYTVKYELNKKPVADQTVKIEYVDILDDNKVIATDEVKGKANMPISYDAEAKIAALGEQSFDLVDNSFNGDGNVQFFGDSEQVPVFVITMKHNYALVNEKHPLDGVDKKEYSKEISFIVNFTGAGDKTPKPKKQTAVLTRSLFVMPKNKNIVGASEWKSNLKKFDDVTVPELKGYNASANVVKALPIGEEDQVVTVNYVSQAKSVHATKANDANHTPHMQTAIISFIDIDNSGALITSSGALTGQPGESINDIYSTEVP</sequence>
<evidence type="ECO:0000259" key="1">
    <source>
        <dbReference type="Pfam" id="PF17965"/>
    </source>
</evidence>
<proteinExistence type="predicted"/>
<evidence type="ECO:0000313" key="3">
    <source>
        <dbReference type="EMBL" id="CDI43012.1"/>
    </source>
</evidence>
<organism evidence="3 4">
    <name type="scientific">Lactobacillus helveticus CIRM-BIA 953</name>
    <dbReference type="NCBI Taxonomy" id="1226335"/>
    <lineage>
        <taxon>Bacteria</taxon>
        <taxon>Bacillati</taxon>
        <taxon>Bacillota</taxon>
        <taxon>Bacilli</taxon>
        <taxon>Lactobacillales</taxon>
        <taxon>Lactobacillaceae</taxon>
        <taxon>Lactobacillus</taxon>
    </lineage>
</organism>
<dbReference type="Pfam" id="PF17965">
    <property type="entry name" value="MucBP_2"/>
    <property type="match status" value="2"/>
</dbReference>
<feature type="domain" description="Mucin binding" evidence="1">
    <location>
        <begin position="13"/>
        <end position="86"/>
    </location>
</feature>
<name>U4QEQ1_LACHE</name>
<dbReference type="EMBL" id="CBUH010000143">
    <property type="protein sequence ID" value="CDI43012.1"/>
    <property type="molecule type" value="Genomic_DNA"/>
</dbReference>